<keyword evidence="2" id="KW-1133">Transmembrane helix</keyword>
<keyword evidence="2" id="KW-0812">Transmembrane</keyword>
<accession>A0ABT4TIB4</accession>
<feature type="region of interest" description="Disordered" evidence="1">
    <location>
        <begin position="81"/>
        <end position="103"/>
    </location>
</feature>
<comment type="caution">
    <text evidence="3">The sequence shown here is derived from an EMBL/GenBank/DDBJ whole genome shotgun (WGS) entry which is preliminary data.</text>
</comment>
<feature type="transmembrane region" description="Helical" evidence="2">
    <location>
        <begin position="51"/>
        <end position="69"/>
    </location>
</feature>
<feature type="compositionally biased region" description="Gly residues" evidence="1">
    <location>
        <begin position="85"/>
        <end position="96"/>
    </location>
</feature>
<evidence type="ECO:0000313" key="4">
    <source>
        <dbReference type="Proteomes" id="UP001165685"/>
    </source>
</evidence>
<protein>
    <recommendedName>
        <fullName evidence="5">DUF3311 domain-containing protein</fullName>
    </recommendedName>
</protein>
<dbReference type="RefSeq" id="WP_270676980.1">
    <property type="nucleotide sequence ID" value="NZ_JAQFWP010000011.1"/>
</dbReference>
<feature type="transmembrane region" description="Helical" evidence="2">
    <location>
        <begin position="21"/>
        <end position="39"/>
    </location>
</feature>
<evidence type="ECO:0000313" key="3">
    <source>
        <dbReference type="EMBL" id="MDA2804438.1"/>
    </source>
</evidence>
<sequence>MAGAHDDAGRPSAPREPIRRPWVWIVTAVLLVGGVPWYWPPGTVHPLVLGVPLWALVSMAFTVALAAHLSHVCRTQWAMADDGADGAGGTGGTGGADRAEGGA</sequence>
<evidence type="ECO:0000256" key="2">
    <source>
        <dbReference type="SAM" id="Phobius"/>
    </source>
</evidence>
<gene>
    <name evidence="3" type="ORF">O4U47_07930</name>
</gene>
<keyword evidence="2" id="KW-0472">Membrane</keyword>
<keyword evidence="4" id="KW-1185">Reference proteome</keyword>
<dbReference type="EMBL" id="JAQFWP010000011">
    <property type="protein sequence ID" value="MDA2804438.1"/>
    <property type="molecule type" value="Genomic_DNA"/>
</dbReference>
<evidence type="ECO:0000256" key="1">
    <source>
        <dbReference type="SAM" id="MobiDB-lite"/>
    </source>
</evidence>
<name>A0ABT4TIB4_9ACTN</name>
<reference evidence="3" key="1">
    <citation type="submission" date="2023-01" db="EMBL/GenBank/DDBJ databases">
        <title>Draft genome sequence of Nocardiopsis sp. LSu2-4 isolated from halophytes.</title>
        <authorList>
            <person name="Duangmal K."/>
            <person name="Chantavorakit T."/>
        </authorList>
    </citation>
    <scope>NUCLEOTIDE SEQUENCE</scope>
    <source>
        <strain evidence="3">LSu2-4</strain>
    </source>
</reference>
<proteinExistence type="predicted"/>
<organism evidence="3 4">
    <name type="scientific">Nocardiopsis suaedae</name>
    <dbReference type="NCBI Taxonomy" id="3018444"/>
    <lineage>
        <taxon>Bacteria</taxon>
        <taxon>Bacillati</taxon>
        <taxon>Actinomycetota</taxon>
        <taxon>Actinomycetes</taxon>
        <taxon>Streptosporangiales</taxon>
        <taxon>Nocardiopsidaceae</taxon>
        <taxon>Nocardiopsis</taxon>
    </lineage>
</organism>
<dbReference type="Proteomes" id="UP001165685">
    <property type="component" value="Unassembled WGS sequence"/>
</dbReference>
<evidence type="ECO:0008006" key="5">
    <source>
        <dbReference type="Google" id="ProtNLM"/>
    </source>
</evidence>